<dbReference type="Proteomes" id="UP000220922">
    <property type="component" value="Unassembled WGS sequence"/>
</dbReference>
<dbReference type="PANTHER" id="PTHR42786">
    <property type="entry name" value="TRNA/RRNA METHYLTRANSFERASE"/>
    <property type="match status" value="1"/>
</dbReference>
<dbReference type="RefSeq" id="WP_097655333.1">
    <property type="nucleotide sequence ID" value="NZ_LYXE01000188.1"/>
</dbReference>
<name>A0A2H3KW80_9CHLR</name>
<dbReference type="CDD" id="cd18093">
    <property type="entry name" value="SpoU-like_TrmJ"/>
    <property type="match status" value="1"/>
</dbReference>
<gene>
    <name evidence="6" type="ORF">A9Q02_06555</name>
</gene>
<evidence type="ECO:0000256" key="3">
    <source>
        <dbReference type="ARBA" id="ARBA00022679"/>
    </source>
</evidence>
<dbReference type="PANTHER" id="PTHR42786:SF2">
    <property type="entry name" value="TRNA (CYTIDINE_URIDINE-2'-O-)-METHYLTRANSFERASE TRMJ"/>
    <property type="match status" value="1"/>
</dbReference>
<keyword evidence="3" id="KW-0808">Transferase</keyword>
<dbReference type="InterPro" id="IPR001537">
    <property type="entry name" value="SpoU_MeTrfase"/>
</dbReference>
<dbReference type="InterPro" id="IPR004384">
    <property type="entry name" value="RNA_MeTrfase_TrmJ/LasT"/>
</dbReference>
<evidence type="ECO:0000256" key="4">
    <source>
        <dbReference type="ARBA" id="ARBA00022691"/>
    </source>
</evidence>
<keyword evidence="7" id="KW-1185">Reference proteome</keyword>
<dbReference type="Pfam" id="PF00588">
    <property type="entry name" value="SpoU_methylase"/>
    <property type="match status" value="1"/>
</dbReference>
<proteinExistence type="inferred from homology"/>
<dbReference type="EMBL" id="LYXE01000188">
    <property type="protein sequence ID" value="PDV96611.1"/>
    <property type="molecule type" value="Genomic_DNA"/>
</dbReference>
<comment type="caution">
    <text evidence="6">The sequence shown here is derived from an EMBL/GenBank/DDBJ whole genome shotgun (WGS) entry which is preliminary data.</text>
</comment>
<dbReference type="GO" id="GO:0002128">
    <property type="term" value="P:tRNA nucleoside ribose methylation"/>
    <property type="evidence" value="ECO:0007669"/>
    <property type="project" value="TreeGrafter"/>
</dbReference>
<keyword evidence="2" id="KW-0489">Methyltransferase</keyword>
<protein>
    <recommendedName>
        <fullName evidence="5">tRNA/rRNA methyltransferase SpoU type domain-containing protein</fullName>
    </recommendedName>
</protein>
<evidence type="ECO:0000313" key="7">
    <source>
        <dbReference type="Proteomes" id="UP000220922"/>
    </source>
</evidence>
<evidence type="ECO:0000313" key="6">
    <source>
        <dbReference type="EMBL" id="PDV96611.1"/>
    </source>
</evidence>
<evidence type="ECO:0000259" key="5">
    <source>
        <dbReference type="Pfam" id="PF00588"/>
    </source>
</evidence>
<dbReference type="InterPro" id="IPR029028">
    <property type="entry name" value="Alpha/beta_knot_MTases"/>
</dbReference>
<comment type="similarity">
    <text evidence="1">Belongs to the class IV-like SAM-binding methyltransferase superfamily. RNA methyltransferase TrmH family.</text>
</comment>
<evidence type="ECO:0000256" key="2">
    <source>
        <dbReference type="ARBA" id="ARBA00022603"/>
    </source>
</evidence>
<dbReference type="SUPFAM" id="SSF75217">
    <property type="entry name" value="alpha/beta knot"/>
    <property type="match status" value="1"/>
</dbReference>
<dbReference type="GO" id="GO:0003723">
    <property type="term" value="F:RNA binding"/>
    <property type="evidence" value="ECO:0007669"/>
    <property type="project" value="InterPro"/>
</dbReference>
<sequence>MIIVLQRPQDVRNIGAVVRAMLNFGFAELRLVEPVPFAEADLFGIAHRSENLVAHIRYEADLAVALAEARFVVGTSERSHPGRVMRHDLRALAHELVVREATAGPVALLFGPEDHGLDNEALDRCDCVLSLPTEPGYPSLNLAQAVMLILYELRMAGDESVAMPERMREPATLAERERFATVLSELVATTGFIKSGDGTTTLRRLRNLIFRAQPERSELALLTALFREVIIALRRR</sequence>
<dbReference type="Gene3D" id="1.10.8.590">
    <property type="match status" value="1"/>
</dbReference>
<dbReference type="PIRSF" id="PIRSF004808">
    <property type="entry name" value="LasT"/>
    <property type="match status" value="1"/>
</dbReference>
<organism evidence="6 7">
    <name type="scientific">Candidatus Chloroploca asiatica</name>
    <dbReference type="NCBI Taxonomy" id="1506545"/>
    <lineage>
        <taxon>Bacteria</taxon>
        <taxon>Bacillati</taxon>
        <taxon>Chloroflexota</taxon>
        <taxon>Chloroflexia</taxon>
        <taxon>Chloroflexales</taxon>
        <taxon>Chloroflexineae</taxon>
        <taxon>Oscillochloridaceae</taxon>
        <taxon>Candidatus Chloroploca</taxon>
    </lineage>
</organism>
<reference evidence="6 7" key="1">
    <citation type="submission" date="2016-05" db="EMBL/GenBank/DDBJ databases">
        <authorList>
            <person name="Lavstsen T."/>
            <person name="Jespersen J.S."/>
        </authorList>
    </citation>
    <scope>NUCLEOTIDE SEQUENCE [LARGE SCALE GENOMIC DNA]</scope>
    <source>
        <strain evidence="6 7">B7-9</strain>
    </source>
</reference>
<dbReference type="GO" id="GO:0005829">
    <property type="term" value="C:cytosol"/>
    <property type="evidence" value="ECO:0007669"/>
    <property type="project" value="TreeGrafter"/>
</dbReference>
<keyword evidence="4" id="KW-0949">S-adenosyl-L-methionine</keyword>
<dbReference type="Gene3D" id="3.40.1280.10">
    <property type="match status" value="1"/>
</dbReference>
<dbReference type="InterPro" id="IPR029026">
    <property type="entry name" value="tRNA_m1G_MTases_N"/>
</dbReference>
<dbReference type="OrthoDB" id="9806346at2"/>
<dbReference type="GO" id="GO:0008173">
    <property type="term" value="F:RNA methyltransferase activity"/>
    <property type="evidence" value="ECO:0007669"/>
    <property type="project" value="InterPro"/>
</dbReference>
<dbReference type="AlphaFoldDB" id="A0A2H3KW80"/>
<feature type="domain" description="tRNA/rRNA methyltransferase SpoU type" evidence="5">
    <location>
        <begin position="1"/>
        <end position="151"/>
    </location>
</feature>
<accession>A0A2H3KW80</accession>
<evidence type="ECO:0000256" key="1">
    <source>
        <dbReference type="ARBA" id="ARBA00007228"/>
    </source>
</evidence>